<evidence type="ECO:0000256" key="1">
    <source>
        <dbReference type="ARBA" id="ARBA00001946"/>
    </source>
</evidence>
<evidence type="ECO:0000256" key="10">
    <source>
        <dbReference type="ARBA" id="ARBA00048540"/>
    </source>
</evidence>
<evidence type="ECO:0000313" key="11">
    <source>
        <dbReference type="EMBL" id="GDY68120.1"/>
    </source>
</evidence>
<dbReference type="GO" id="GO:0016740">
    <property type="term" value="F:transferase activity"/>
    <property type="evidence" value="ECO:0007669"/>
    <property type="project" value="UniProtKB-KW"/>
</dbReference>
<evidence type="ECO:0000313" key="12">
    <source>
        <dbReference type="EMBL" id="GDY71536.1"/>
    </source>
</evidence>
<dbReference type="SUPFAM" id="SSF143631">
    <property type="entry name" value="ApbE-like"/>
    <property type="match status" value="1"/>
</dbReference>
<reference evidence="12 13" key="1">
    <citation type="submission" date="2019-04" db="EMBL/GenBank/DDBJ databases">
        <title>Draft genome sequences of Streptomyces avermitilis ATCC 31267.</title>
        <authorList>
            <person name="Komaki H."/>
            <person name="Tamura T."/>
            <person name="Hosoyama A."/>
        </authorList>
    </citation>
    <scope>NUCLEOTIDE SEQUENCE [LARGE SCALE GENOMIC DNA]</scope>
    <source>
        <strain evidence="12 13">ATCC 31267</strain>
    </source>
</reference>
<evidence type="ECO:0000256" key="6">
    <source>
        <dbReference type="ARBA" id="ARBA00022723"/>
    </source>
</evidence>
<evidence type="ECO:0000256" key="4">
    <source>
        <dbReference type="ARBA" id="ARBA00022630"/>
    </source>
</evidence>
<name>A0A4D4M848_STRAX</name>
<dbReference type="EC" id="2.7.1.180" evidence="2"/>
<keyword evidence="5" id="KW-0808">Transferase</keyword>
<comment type="cofactor">
    <cofactor evidence="1">
        <name>Mg(2+)</name>
        <dbReference type="ChEBI" id="CHEBI:18420"/>
    </cofactor>
</comment>
<sequence length="182" mass="19330">MLERCEELRRDTDGYFDAWATGSLDPSALVKGWSVQRAADALTARGLTDFCLTAGGDVVSRGSRQGGLPWRIGIQHPFDRGALAAVVHGTGLAVATSGTYERGEHIVDPHTRTHPAGLLSVTVCGPDLGTADAYATAAFAMGRKAADWTLTLDGYEAMTVLDDERVYFTPGFPLADSAEESP</sequence>
<gene>
    <name evidence="11" type="ORF">SAV14893_075130</name>
    <name evidence="12" type="ORF">SAV31267_010210</name>
</gene>
<evidence type="ECO:0000256" key="3">
    <source>
        <dbReference type="ARBA" id="ARBA00016337"/>
    </source>
</evidence>
<evidence type="ECO:0000313" key="14">
    <source>
        <dbReference type="Proteomes" id="UP000302139"/>
    </source>
</evidence>
<dbReference type="Proteomes" id="UP000302139">
    <property type="component" value="Unassembled WGS sequence"/>
</dbReference>
<dbReference type="Pfam" id="PF02424">
    <property type="entry name" value="ApbE"/>
    <property type="match status" value="1"/>
</dbReference>
<dbReference type="EMBL" id="BJHY01000001">
    <property type="protein sequence ID" value="GDY71536.1"/>
    <property type="molecule type" value="Genomic_DNA"/>
</dbReference>
<dbReference type="PANTHER" id="PTHR30040:SF2">
    <property type="entry name" value="FAD:PROTEIN FMN TRANSFERASE"/>
    <property type="match status" value="1"/>
</dbReference>
<dbReference type="GO" id="GO:0046872">
    <property type="term" value="F:metal ion binding"/>
    <property type="evidence" value="ECO:0007669"/>
    <property type="project" value="UniProtKB-KW"/>
</dbReference>
<dbReference type="InterPro" id="IPR024932">
    <property type="entry name" value="ApbE"/>
</dbReference>
<comment type="caution">
    <text evidence="11">The sequence shown here is derived from an EMBL/GenBank/DDBJ whole genome shotgun (WGS) entry which is preliminary data.</text>
</comment>
<evidence type="ECO:0000256" key="2">
    <source>
        <dbReference type="ARBA" id="ARBA00011955"/>
    </source>
</evidence>
<evidence type="ECO:0000256" key="7">
    <source>
        <dbReference type="ARBA" id="ARBA00022827"/>
    </source>
</evidence>
<keyword evidence="6" id="KW-0479">Metal-binding</keyword>
<dbReference type="EMBL" id="BJHX01000001">
    <property type="protein sequence ID" value="GDY68120.1"/>
    <property type="molecule type" value="Genomic_DNA"/>
</dbReference>
<keyword evidence="4" id="KW-0285">Flavoprotein</keyword>
<keyword evidence="8" id="KW-0460">Magnesium</keyword>
<protein>
    <recommendedName>
        <fullName evidence="3">FAD:protein FMN transferase</fullName>
        <ecNumber evidence="2">2.7.1.180</ecNumber>
    </recommendedName>
    <alternativeName>
        <fullName evidence="9">Flavin transferase</fullName>
    </alternativeName>
</protein>
<dbReference type="Gene3D" id="3.10.520.10">
    <property type="entry name" value="ApbE-like domains"/>
    <property type="match status" value="1"/>
</dbReference>
<dbReference type="AlphaFoldDB" id="A0A4D4M848"/>
<reference evidence="11 14" key="2">
    <citation type="submission" date="2019-04" db="EMBL/GenBank/DDBJ databases">
        <title>Draft genome sequences of Streptomyces avermitilis NBRC 14893.</title>
        <authorList>
            <person name="Komaki H."/>
            <person name="Tamura T."/>
            <person name="Hosoyama A."/>
        </authorList>
    </citation>
    <scope>NUCLEOTIDE SEQUENCE [LARGE SCALE GENOMIC DNA]</scope>
    <source>
        <strain evidence="11 14">NBRC 14893</strain>
    </source>
</reference>
<organism evidence="11 14">
    <name type="scientific">Streptomyces avermitilis</name>
    <dbReference type="NCBI Taxonomy" id="33903"/>
    <lineage>
        <taxon>Bacteria</taxon>
        <taxon>Bacillati</taxon>
        <taxon>Actinomycetota</taxon>
        <taxon>Actinomycetes</taxon>
        <taxon>Kitasatosporales</taxon>
        <taxon>Streptomycetaceae</taxon>
        <taxon>Streptomyces</taxon>
    </lineage>
</organism>
<dbReference type="Proteomes" id="UP000299211">
    <property type="component" value="Unassembled WGS sequence"/>
</dbReference>
<comment type="catalytic activity">
    <reaction evidence="10">
        <text>L-threonyl-[protein] + FAD = FMN-L-threonyl-[protein] + AMP + H(+)</text>
        <dbReference type="Rhea" id="RHEA:36847"/>
        <dbReference type="Rhea" id="RHEA-COMP:11060"/>
        <dbReference type="Rhea" id="RHEA-COMP:11061"/>
        <dbReference type="ChEBI" id="CHEBI:15378"/>
        <dbReference type="ChEBI" id="CHEBI:30013"/>
        <dbReference type="ChEBI" id="CHEBI:57692"/>
        <dbReference type="ChEBI" id="CHEBI:74257"/>
        <dbReference type="ChEBI" id="CHEBI:456215"/>
        <dbReference type="EC" id="2.7.1.180"/>
    </reaction>
</comment>
<proteinExistence type="predicted"/>
<accession>A0A4D4M848</accession>
<dbReference type="PANTHER" id="PTHR30040">
    <property type="entry name" value="THIAMINE BIOSYNTHESIS LIPOPROTEIN APBE"/>
    <property type="match status" value="1"/>
</dbReference>
<dbReference type="InterPro" id="IPR003374">
    <property type="entry name" value="ApbE-like_sf"/>
</dbReference>
<evidence type="ECO:0000256" key="5">
    <source>
        <dbReference type="ARBA" id="ARBA00022679"/>
    </source>
</evidence>
<evidence type="ECO:0000256" key="8">
    <source>
        <dbReference type="ARBA" id="ARBA00022842"/>
    </source>
</evidence>
<keyword evidence="7" id="KW-0274">FAD</keyword>
<evidence type="ECO:0000256" key="9">
    <source>
        <dbReference type="ARBA" id="ARBA00031306"/>
    </source>
</evidence>
<evidence type="ECO:0000313" key="13">
    <source>
        <dbReference type="Proteomes" id="UP000299211"/>
    </source>
</evidence>